<dbReference type="EMBL" id="CP046072">
    <property type="protein sequence ID" value="QSZ41328.1"/>
    <property type="molecule type" value="Genomic_DNA"/>
</dbReference>
<evidence type="ECO:0000313" key="4">
    <source>
        <dbReference type="Proteomes" id="UP000671852"/>
    </source>
</evidence>
<dbReference type="Pfam" id="PF01075">
    <property type="entry name" value="Glyco_transf_9"/>
    <property type="match status" value="1"/>
</dbReference>
<dbReference type="Gene3D" id="3.40.50.2000">
    <property type="entry name" value="Glycogen Phosphorylase B"/>
    <property type="match status" value="2"/>
</dbReference>
<dbReference type="KEGG" id="saqt:GJV85_04145"/>
<protein>
    <recommendedName>
        <fullName evidence="5">Lipopolysaccharide heptosyltransferase family protein</fullName>
    </recommendedName>
</protein>
<name>A0A975AZF8_9BACT</name>
<dbReference type="InterPro" id="IPR002201">
    <property type="entry name" value="Glyco_trans_9"/>
</dbReference>
<reference evidence="3" key="2">
    <citation type="submission" date="2021-04" db="EMBL/GenBank/DDBJ databases">
        <title>Isolation and characterization of a novel species of the genus Sulfurimonas.</title>
        <authorList>
            <person name="Fukui M."/>
        </authorList>
    </citation>
    <scope>NUCLEOTIDE SEQUENCE</scope>
    <source>
        <strain evidence="3">H1576</strain>
    </source>
</reference>
<gene>
    <name evidence="3" type="ORF">GJV85_04145</name>
</gene>
<evidence type="ECO:0008006" key="5">
    <source>
        <dbReference type="Google" id="ProtNLM"/>
    </source>
</evidence>
<evidence type="ECO:0000256" key="2">
    <source>
        <dbReference type="ARBA" id="ARBA00022679"/>
    </source>
</evidence>
<reference evidence="3" key="1">
    <citation type="submission" date="2019-11" db="EMBL/GenBank/DDBJ databases">
        <authorList>
            <person name="Kojima H."/>
        </authorList>
    </citation>
    <scope>NUCLEOTIDE SEQUENCE</scope>
    <source>
        <strain evidence="3">H1576</strain>
    </source>
</reference>
<sequence length="352" mass="40851">MIEYKKNVNLQGIHKVGIIMFGLMGDVLMRTTVIDAVRDIYPDCEITAICDYNTKNILSGNKNVNQIIEFKRNHKSKFRKNINKIKSALRVRKERLDLLIDLYGGGSSPFITYMSSARYRLGYAHQKKRYAYNLLSDYIPYENATIDSFNKQLLAILKPISNSNFPLKPIFSISDEAKQNVNDYISTLKMDKDKVYTINLGSGGEEKLLSNELYFKAIDYIFNKYSFYPAIVQNPNQEYLQNSLINDFLIDSTIPYIKLKLLSIDEVAAFIKETRFIVTPDTGLMHLSFAIDSYVLSIFTYTNPKLVDIDNMKFIPVYEEFQDNILYKTQKIEFGMIQKKIDMLFKRLNSEK</sequence>
<keyword evidence="4" id="KW-1185">Reference proteome</keyword>
<dbReference type="PANTHER" id="PTHR30160">
    <property type="entry name" value="TETRAACYLDISACCHARIDE 4'-KINASE-RELATED"/>
    <property type="match status" value="1"/>
</dbReference>
<keyword evidence="1" id="KW-0328">Glycosyltransferase</keyword>
<accession>A0A975AZF8</accession>
<dbReference type="InterPro" id="IPR051199">
    <property type="entry name" value="LPS_LOS_Heptosyltrfase"/>
</dbReference>
<dbReference type="AlphaFoldDB" id="A0A975AZF8"/>
<dbReference type="CDD" id="cd03789">
    <property type="entry name" value="GT9_LPS_heptosyltransferase"/>
    <property type="match status" value="1"/>
</dbReference>
<organism evidence="3 4">
    <name type="scientific">Sulfurimonas aquatica</name>
    <dbReference type="NCBI Taxonomy" id="2672570"/>
    <lineage>
        <taxon>Bacteria</taxon>
        <taxon>Pseudomonadati</taxon>
        <taxon>Campylobacterota</taxon>
        <taxon>Epsilonproteobacteria</taxon>
        <taxon>Campylobacterales</taxon>
        <taxon>Sulfurimonadaceae</taxon>
        <taxon>Sulfurimonas</taxon>
    </lineage>
</organism>
<evidence type="ECO:0000313" key="3">
    <source>
        <dbReference type="EMBL" id="QSZ41328.1"/>
    </source>
</evidence>
<dbReference type="GO" id="GO:0005829">
    <property type="term" value="C:cytosol"/>
    <property type="evidence" value="ECO:0007669"/>
    <property type="project" value="TreeGrafter"/>
</dbReference>
<keyword evidence="2" id="KW-0808">Transferase</keyword>
<dbReference type="SUPFAM" id="SSF53756">
    <property type="entry name" value="UDP-Glycosyltransferase/glycogen phosphorylase"/>
    <property type="match status" value="1"/>
</dbReference>
<dbReference type="GO" id="GO:0008713">
    <property type="term" value="F:ADP-heptose-lipopolysaccharide heptosyltransferase activity"/>
    <property type="evidence" value="ECO:0007669"/>
    <property type="project" value="TreeGrafter"/>
</dbReference>
<evidence type="ECO:0000256" key="1">
    <source>
        <dbReference type="ARBA" id="ARBA00022676"/>
    </source>
</evidence>
<dbReference type="Proteomes" id="UP000671852">
    <property type="component" value="Chromosome"/>
</dbReference>
<proteinExistence type="predicted"/>
<dbReference type="GO" id="GO:0009244">
    <property type="term" value="P:lipopolysaccharide core region biosynthetic process"/>
    <property type="evidence" value="ECO:0007669"/>
    <property type="project" value="TreeGrafter"/>
</dbReference>
<dbReference type="RefSeq" id="WP_207562606.1">
    <property type="nucleotide sequence ID" value="NZ_CP046072.1"/>
</dbReference>